<gene>
    <name evidence="2" type="ORF">P3T76_014853</name>
</gene>
<dbReference type="AlphaFoldDB" id="A0AAD9G0N7"/>
<evidence type="ECO:0000256" key="1">
    <source>
        <dbReference type="SAM" id="MobiDB-lite"/>
    </source>
</evidence>
<name>A0AAD9G0N7_9STRA</name>
<reference evidence="2" key="1">
    <citation type="submission" date="2023-08" db="EMBL/GenBank/DDBJ databases">
        <title>Reference Genome Resource for the Citrus Pathogen Phytophthora citrophthora.</title>
        <authorList>
            <person name="Moller H."/>
            <person name="Coetzee B."/>
            <person name="Rose L.J."/>
            <person name="Van Niekerk J.M."/>
        </authorList>
    </citation>
    <scope>NUCLEOTIDE SEQUENCE</scope>
    <source>
        <strain evidence="2">STE-U-9442</strain>
    </source>
</reference>
<dbReference type="EMBL" id="JASMQC010000046">
    <property type="protein sequence ID" value="KAK1929636.1"/>
    <property type="molecule type" value="Genomic_DNA"/>
</dbReference>
<accession>A0AAD9G0N7</accession>
<organism evidence="2 3">
    <name type="scientific">Phytophthora citrophthora</name>
    <dbReference type="NCBI Taxonomy" id="4793"/>
    <lineage>
        <taxon>Eukaryota</taxon>
        <taxon>Sar</taxon>
        <taxon>Stramenopiles</taxon>
        <taxon>Oomycota</taxon>
        <taxon>Peronosporomycetes</taxon>
        <taxon>Peronosporales</taxon>
        <taxon>Peronosporaceae</taxon>
        <taxon>Phytophthora</taxon>
    </lineage>
</organism>
<keyword evidence="3" id="KW-1185">Reference proteome</keyword>
<dbReference type="Proteomes" id="UP001259832">
    <property type="component" value="Unassembled WGS sequence"/>
</dbReference>
<protein>
    <submittedName>
        <fullName evidence="2">Uncharacterized protein</fullName>
    </submittedName>
</protein>
<evidence type="ECO:0000313" key="3">
    <source>
        <dbReference type="Proteomes" id="UP001259832"/>
    </source>
</evidence>
<feature type="region of interest" description="Disordered" evidence="1">
    <location>
        <begin position="1"/>
        <end position="31"/>
    </location>
</feature>
<comment type="caution">
    <text evidence="2">The sequence shown here is derived from an EMBL/GenBank/DDBJ whole genome shotgun (WGS) entry which is preliminary data.</text>
</comment>
<proteinExistence type="predicted"/>
<sequence length="79" mass="8834">MTRMLQDSADDETPHDHPVATGYSTEVPRLNDSVAAPVELPVLYHPDDELLDLVNFVWNEIELEDVVEDDDDGNQAEGN</sequence>
<evidence type="ECO:0000313" key="2">
    <source>
        <dbReference type="EMBL" id="KAK1929636.1"/>
    </source>
</evidence>